<dbReference type="PANTHER" id="PTHR11157:SF126">
    <property type="entry name" value="ELONGATION OF VERY LONG CHAIN FATTY ACIDS PROTEIN"/>
    <property type="match status" value="1"/>
</dbReference>
<dbReference type="GO" id="GO:0034626">
    <property type="term" value="P:fatty acid elongation, polyunsaturated fatty acid"/>
    <property type="evidence" value="ECO:0007669"/>
    <property type="project" value="TreeGrafter"/>
</dbReference>
<evidence type="ECO:0000313" key="11">
    <source>
        <dbReference type="EMBL" id="TPX41628.1"/>
    </source>
</evidence>
<dbReference type="GO" id="GO:0005789">
    <property type="term" value="C:endoplasmic reticulum membrane"/>
    <property type="evidence" value="ECO:0007669"/>
    <property type="project" value="TreeGrafter"/>
</dbReference>
<dbReference type="AlphaFoldDB" id="A0A507CRB3"/>
<evidence type="ECO:0000256" key="9">
    <source>
        <dbReference type="ARBA" id="ARBA00023160"/>
    </source>
</evidence>
<comment type="similarity">
    <text evidence="10">Belongs to the ELO family.</text>
</comment>
<feature type="transmembrane region" description="Helical" evidence="10">
    <location>
        <begin position="265"/>
        <end position="289"/>
    </location>
</feature>
<comment type="catalytic activity">
    <reaction evidence="10">
        <text>an acyl-CoA + malonyl-CoA + H(+) = a 3-oxoacyl-CoA + CO2 + CoA</text>
        <dbReference type="Rhea" id="RHEA:50252"/>
        <dbReference type="ChEBI" id="CHEBI:15378"/>
        <dbReference type="ChEBI" id="CHEBI:16526"/>
        <dbReference type="ChEBI" id="CHEBI:57287"/>
        <dbReference type="ChEBI" id="CHEBI:57384"/>
        <dbReference type="ChEBI" id="CHEBI:58342"/>
        <dbReference type="ChEBI" id="CHEBI:90726"/>
    </reaction>
    <physiologicalReaction direction="left-to-right" evidence="10">
        <dbReference type="Rhea" id="RHEA:50253"/>
    </physiologicalReaction>
</comment>
<dbReference type="OrthoDB" id="10259681at2759"/>
<reference evidence="11 12" key="1">
    <citation type="journal article" date="2019" name="Sci. Rep.">
        <title>Comparative genomics of chytrid fungi reveal insights into the obligate biotrophic and pathogenic lifestyle of Synchytrium endobioticum.</title>
        <authorList>
            <person name="van de Vossenberg B.T.L.H."/>
            <person name="Warris S."/>
            <person name="Nguyen H.D.T."/>
            <person name="van Gent-Pelzer M.P.E."/>
            <person name="Joly D.L."/>
            <person name="van de Geest H.C."/>
            <person name="Bonants P.J.M."/>
            <person name="Smith D.S."/>
            <person name="Levesque C.A."/>
            <person name="van der Lee T.A.J."/>
        </authorList>
    </citation>
    <scope>NUCLEOTIDE SEQUENCE [LARGE SCALE GENOMIC DNA]</scope>
    <source>
        <strain evidence="11 12">LEV6574</strain>
    </source>
</reference>
<dbReference type="InterPro" id="IPR002076">
    <property type="entry name" value="ELO_fam"/>
</dbReference>
<evidence type="ECO:0000256" key="7">
    <source>
        <dbReference type="ARBA" id="ARBA00023098"/>
    </source>
</evidence>
<accession>A0A507CRB3</accession>
<evidence type="ECO:0000256" key="2">
    <source>
        <dbReference type="ARBA" id="ARBA00022516"/>
    </source>
</evidence>
<evidence type="ECO:0000256" key="1">
    <source>
        <dbReference type="ARBA" id="ARBA00004141"/>
    </source>
</evidence>
<dbReference type="VEuPathDB" id="FungiDB:SeMB42_g01160"/>
<dbReference type="EC" id="2.3.1.-" evidence="10"/>
<evidence type="ECO:0000256" key="5">
    <source>
        <dbReference type="ARBA" id="ARBA00022832"/>
    </source>
</evidence>
<gene>
    <name evidence="11" type="ORF">SeLEV6574_g05994</name>
</gene>
<proteinExistence type="inferred from homology"/>
<evidence type="ECO:0000256" key="8">
    <source>
        <dbReference type="ARBA" id="ARBA00023136"/>
    </source>
</evidence>
<protein>
    <recommendedName>
        <fullName evidence="10">Elongation of fatty acids protein</fullName>
        <ecNumber evidence="10">2.3.1.-</ecNumber>
    </recommendedName>
</protein>
<evidence type="ECO:0000256" key="10">
    <source>
        <dbReference type="RuleBase" id="RU361115"/>
    </source>
</evidence>
<feature type="transmembrane region" description="Helical" evidence="10">
    <location>
        <begin position="174"/>
        <end position="191"/>
    </location>
</feature>
<dbReference type="GO" id="GO:0042761">
    <property type="term" value="P:very long-chain fatty acid biosynthetic process"/>
    <property type="evidence" value="ECO:0007669"/>
    <property type="project" value="TreeGrafter"/>
</dbReference>
<comment type="caution">
    <text evidence="10">Lacks conserved residue(s) required for the propagation of feature annotation.</text>
</comment>
<dbReference type="VEuPathDB" id="FungiDB:SeMB42_g06564"/>
<dbReference type="PANTHER" id="PTHR11157">
    <property type="entry name" value="FATTY ACID ACYL TRANSFERASE-RELATED"/>
    <property type="match status" value="1"/>
</dbReference>
<evidence type="ECO:0000256" key="4">
    <source>
        <dbReference type="ARBA" id="ARBA00022692"/>
    </source>
</evidence>
<dbReference type="GO" id="GO:0030148">
    <property type="term" value="P:sphingolipid biosynthetic process"/>
    <property type="evidence" value="ECO:0007669"/>
    <property type="project" value="TreeGrafter"/>
</dbReference>
<sequence>MSRYPEDILISVLGTLGTALHPYTAPLHRLITSLIPHQLRHTSIPYFAAIRSRHAASLPLMNILDVLILVAAYLSAIAIGAAAMKHRPRIPARSLALCHNTAAVSLSAYMALRIAAEAASQGYSVFNNRVDESDAGVKMAKLIWLFYISKLSEFTDTAIMVLKKNARQISFLHLYHHVSVLLVWWLVTYVAPGGDAYFSACLNSVVHVVMYGYYLLASLNVAAVAVVKPYITVLQMTQFGLMLVQATYDSVVNAAHGWWDSADGYPLALSVVLLVYMLSMLALFANFFVQDAKRRKRALANGKPVAKTD</sequence>
<dbReference type="GO" id="GO:0034625">
    <property type="term" value="P:fatty acid elongation, monounsaturated fatty acid"/>
    <property type="evidence" value="ECO:0007669"/>
    <property type="project" value="TreeGrafter"/>
</dbReference>
<dbReference type="EMBL" id="QEAM01000310">
    <property type="protein sequence ID" value="TPX41628.1"/>
    <property type="molecule type" value="Genomic_DNA"/>
</dbReference>
<keyword evidence="7 10" id="KW-0443">Lipid metabolism</keyword>
<dbReference type="GO" id="GO:0009922">
    <property type="term" value="F:fatty acid elongase activity"/>
    <property type="evidence" value="ECO:0007669"/>
    <property type="project" value="InterPro"/>
</dbReference>
<keyword evidence="3 10" id="KW-0808">Transferase</keyword>
<keyword evidence="9 10" id="KW-0275">Fatty acid biosynthesis</keyword>
<dbReference type="GO" id="GO:0019367">
    <property type="term" value="P:fatty acid elongation, saturated fatty acid"/>
    <property type="evidence" value="ECO:0007669"/>
    <property type="project" value="TreeGrafter"/>
</dbReference>
<feature type="transmembrane region" description="Helical" evidence="10">
    <location>
        <begin position="63"/>
        <end position="83"/>
    </location>
</feature>
<keyword evidence="8 10" id="KW-0472">Membrane</keyword>
<name>A0A507CRB3_9FUNG</name>
<keyword evidence="4 10" id="KW-0812">Transmembrane</keyword>
<evidence type="ECO:0000256" key="6">
    <source>
        <dbReference type="ARBA" id="ARBA00022989"/>
    </source>
</evidence>
<organism evidence="11 12">
    <name type="scientific">Synchytrium endobioticum</name>
    <dbReference type="NCBI Taxonomy" id="286115"/>
    <lineage>
        <taxon>Eukaryota</taxon>
        <taxon>Fungi</taxon>
        <taxon>Fungi incertae sedis</taxon>
        <taxon>Chytridiomycota</taxon>
        <taxon>Chytridiomycota incertae sedis</taxon>
        <taxon>Chytridiomycetes</taxon>
        <taxon>Synchytriales</taxon>
        <taxon>Synchytriaceae</taxon>
        <taxon>Synchytrium</taxon>
    </lineage>
</organism>
<evidence type="ECO:0000313" key="12">
    <source>
        <dbReference type="Proteomes" id="UP000320475"/>
    </source>
</evidence>
<dbReference type="Pfam" id="PF01151">
    <property type="entry name" value="ELO"/>
    <property type="match status" value="1"/>
</dbReference>
<evidence type="ECO:0000256" key="3">
    <source>
        <dbReference type="ARBA" id="ARBA00022679"/>
    </source>
</evidence>
<keyword evidence="5 10" id="KW-0276">Fatty acid metabolism</keyword>
<comment type="caution">
    <text evidence="11">The sequence shown here is derived from an EMBL/GenBank/DDBJ whole genome shotgun (WGS) entry which is preliminary data.</text>
</comment>
<keyword evidence="6 10" id="KW-1133">Transmembrane helix</keyword>
<dbReference type="Proteomes" id="UP000320475">
    <property type="component" value="Unassembled WGS sequence"/>
</dbReference>
<comment type="subcellular location">
    <subcellularLocation>
        <location evidence="1">Membrane</location>
        <topology evidence="1">Multi-pass membrane protein</topology>
    </subcellularLocation>
</comment>
<keyword evidence="2 10" id="KW-0444">Lipid biosynthesis</keyword>